<evidence type="ECO:0000256" key="1">
    <source>
        <dbReference type="ARBA" id="ARBA00001393"/>
    </source>
</evidence>
<accession>A0A316M1Y1</accession>
<evidence type="ECO:0000256" key="4">
    <source>
        <dbReference type="ARBA" id="ARBA00004661"/>
    </source>
</evidence>
<dbReference type="PANTHER" id="PTHR43622">
    <property type="entry name" value="3-DEHYDROQUINATE SYNTHASE"/>
    <property type="match status" value="1"/>
</dbReference>
<protein>
    <recommendedName>
        <fullName evidence="7 17">3-dehydroquinate synthase</fullName>
        <shortName evidence="17">DHQS</shortName>
        <ecNumber evidence="6 17">4.2.3.4</ecNumber>
    </recommendedName>
</protein>
<dbReference type="InterPro" id="IPR050071">
    <property type="entry name" value="Dehydroquinate_synthase"/>
</dbReference>
<evidence type="ECO:0000256" key="13">
    <source>
        <dbReference type="ARBA" id="ARBA00023027"/>
    </source>
</evidence>
<dbReference type="GO" id="GO:0005737">
    <property type="term" value="C:cytoplasm"/>
    <property type="evidence" value="ECO:0007669"/>
    <property type="project" value="UniProtKB-SubCell"/>
</dbReference>
<comment type="subcellular location">
    <subcellularLocation>
        <location evidence="3 17">Cytoplasm</location>
    </subcellularLocation>
</comment>
<dbReference type="PANTHER" id="PTHR43622:SF7">
    <property type="entry name" value="3-DEHYDROQUINATE SYNTHASE, CHLOROPLASTIC"/>
    <property type="match status" value="1"/>
</dbReference>
<dbReference type="GO" id="GO:0009073">
    <property type="term" value="P:aromatic amino acid family biosynthetic process"/>
    <property type="evidence" value="ECO:0007669"/>
    <property type="project" value="UniProtKB-KW"/>
</dbReference>
<evidence type="ECO:0000256" key="12">
    <source>
        <dbReference type="ARBA" id="ARBA00022833"/>
    </source>
</evidence>
<evidence type="ECO:0000256" key="2">
    <source>
        <dbReference type="ARBA" id="ARBA00001911"/>
    </source>
</evidence>
<comment type="cofactor">
    <cofactor evidence="2 17">
        <name>NAD(+)</name>
        <dbReference type="ChEBI" id="CHEBI:57540"/>
    </cofactor>
</comment>
<keyword evidence="10 17" id="KW-0479">Metal-binding</keyword>
<dbReference type="Gene3D" id="1.20.1090.10">
    <property type="entry name" value="Dehydroquinate synthase-like - alpha domain"/>
    <property type="match status" value="1"/>
</dbReference>
<dbReference type="GO" id="GO:0008652">
    <property type="term" value="P:amino acid biosynthetic process"/>
    <property type="evidence" value="ECO:0007669"/>
    <property type="project" value="UniProtKB-KW"/>
</dbReference>
<dbReference type="InterPro" id="IPR056179">
    <property type="entry name" value="DHQS_C"/>
</dbReference>
<evidence type="ECO:0000256" key="3">
    <source>
        <dbReference type="ARBA" id="ARBA00004496"/>
    </source>
</evidence>
<comment type="cofactor">
    <cofactor evidence="17">
        <name>Co(2+)</name>
        <dbReference type="ChEBI" id="CHEBI:48828"/>
    </cofactor>
    <cofactor evidence="17">
        <name>Zn(2+)</name>
        <dbReference type="ChEBI" id="CHEBI:29105"/>
    </cofactor>
    <text evidence="17">Binds 1 divalent metal cation per subunit. Can use either Co(2+) or Zn(2+).</text>
</comment>
<evidence type="ECO:0000313" key="20">
    <source>
        <dbReference type="EMBL" id="PWL52567.1"/>
    </source>
</evidence>
<keyword evidence="15 17" id="KW-0456">Lyase</keyword>
<dbReference type="InterPro" id="IPR030963">
    <property type="entry name" value="DHQ_synth_fam"/>
</dbReference>
<feature type="binding site" evidence="17">
    <location>
        <position position="263"/>
    </location>
    <ligand>
        <name>Zn(2+)</name>
        <dbReference type="ChEBI" id="CHEBI:29105"/>
    </ligand>
</feature>
<dbReference type="NCBIfam" id="TIGR01357">
    <property type="entry name" value="aroB"/>
    <property type="match status" value="1"/>
</dbReference>
<dbReference type="GO" id="GO:0046872">
    <property type="term" value="F:metal ion binding"/>
    <property type="evidence" value="ECO:0007669"/>
    <property type="project" value="UniProtKB-KW"/>
</dbReference>
<comment type="similarity">
    <text evidence="5 17">Belongs to the sugar phosphate cyclases superfamily. Dehydroquinate synthase family.</text>
</comment>
<feature type="binding site" evidence="17">
    <location>
        <position position="143"/>
    </location>
    <ligand>
        <name>NAD(+)</name>
        <dbReference type="ChEBI" id="CHEBI:57540"/>
    </ligand>
</feature>
<dbReference type="InterPro" id="IPR016037">
    <property type="entry name" value="DHQ_synth_AroB"/>
</dbReference>
<sequence>MKKLRVNLKENSYDIFIEKGLFQKLGKLLKERISSKKVAVVTDENLNSIYGKEIKEILEKSGYEVELIVVEPGEKSKSLSTLEMVYGRLCTFQMTRSDLIIAFGGGVVGDLGGFAAATYLRGIPYVQVPTSLLSQIDSSVGGKVAVDLPYGKNLVGNFYQPKAVFIDPEVLKTLKHKFLVDGMGEVIKTGCIKSSSLVDELISYDDYNELLENIEDIIYQCCDIKRSVVEVDERDTGERMKLNFGHTIGHAIEKYFNYESYTHGEAVAMGLVEITRRSEAMSITKKGTVENLEKLLSKYELPYKMPEMNRKEMIKAVTLDKKNIKENLNLILIKEFGQSIIKKVKLEDIGDYI</sequence>
<feature type="domain" description="3-dehydroquinate synthase C-terminal" evidence="19">
    <location>
        <begin position="182"/>
        <end position="323"/>
    </location>
</feature>
<evidence type="ECO:0000259" key="18">
    <source>
        <dbReference type="Pfam" id="PF01761"/>
    </source>
</evidence>
<keyword evidence="8 17" id="KW-0963">Cytoplasm</keyword>
<feature type="binding site" evidence="17">
    <location>
        <begin position="106"/>
        <end position="110"/>
    </location>
    <ligand>
        <name>NAD(+)</name>
        <dbReference type="ChEBI" id="CHEBI:57540"/>
    </ligand>
</feature>
<keyword evidence="16 17" id="KW-0170">Cobalt</keyword>
<evidence type="ECO:0000256" key="9">
    <source>
        <dbReference type="ARBA" id="ARBA00022605"/>
    </source>
</evidence>
<evidence type="ECO:0000256" key="5">
    <source>
        <dbReference type="ARBA" id="ARBA00005412"/>
    </source>
</evidence>
<evidence type="ECO:0000256" key="8">
    <source>
        <dbReference type="ARBA" id="ARBA00022490"/>
    </source>
</evidence>
<dbReference type="AlphaFoldDB" id="A0A316M1Y1"/>
<dbReference type="GO" id="GO:0003856">
    <property type="term" value="F:3-dehydroquinate synthase activity"/>
    <property type="evidence" value="ECO:0007669"/>
    <property type="project" value="UniProtKB-UniRule"/>
</dbReference>
<comment type="pathway">
    <text evidence="4 17">Metabolic intermediate biosynthesis; chorismate biosynthesis; chorismate from D-erythrose 4-phosphate and phosphoenolpyruvate: step 2/7.</text>
</comment>
<feature type="binding site" evidence="17">
    <location>
        <position position="152"/>
    </location>
    <ligand>
        <name>NAD(+)</name>
        <dbReference type="ChEBI" id="CHEBI:57540"/>
    </ligand>
</feature>
<keyword evidence="12 17" id="KW-0862">Zinc</keyword>
<evidence type="ECO:0000256" key="15">
    <source>
        <dbReference type="ARBA" id="ARBA00023239"/>
    </source>
</evidence>
<dbReference type="SUPFAM" id="SSF56796">
    <property type="entry name" value="Dehydroquinate synthase-like"/>
    <property type="match status" value="1"/>
</dbReference>
<reference evidence="20 21" key="1">
    <citation type="submission" date="2018-03" db="EMBL/GenBank/DDBJ databases">
        <title>The uncultured portion of the human microbiome is neutrally assembled.</title>
        <authorList>
            <person name="Jeraldo P."/>
            <person name="Boardman L."/>
            <person name="White B.A."/>
            <person name="Nelson H."/>
            <person name="Goldenfeld N."/>
            <person name="Chia N."/>
        </authorList>
    </citation>
    <scope>NUCLEOTIDE SEQUENCE [LARGE SCALE GENOMIC DNA]</scope>
    <source>
        <strain evidence="20">CIM:MAG 903</strain>
    </source>
</reference>
<comment type="function">
    <text evidence="17">Catalyzes the conversion of 3-deoxy-D-arabino-heptulosonate 7-phosphate (DAHP) to dehydroquinate (DHQ).</text>
</comment>
<feature type="binding site" evidence="17">
    <location>
        <begin position="130"/>
        <end position="131"/>
    </location>
    <ligand>
        <name>NAD(+)</name>
        <dbReference type="ChEBI" id="CHEBI:57540"/>
    </ligand>
</feature>
<evidence type="ECO:0000256" key="6">
    <source>
        <dbReference type="ARBA" id="ARBA00013031"/>
    </source>
</evidence>
<dbReference type="EMBL" id="QAMZ01000048">
    <property type="protein sequence ID" value="PWL52567.1"/>
    <property type="molecule type" value="Genomic_DNA"/>
</dbReference>
<feature type="binding site" evidence="17">
    <location>
        <position position="246"/>
    </location>
    <ligand>
        <name>Zn(2+)</name>
        <dbReference type="ChEBI" id="CHEBI:29105"/>
    </ligand>
</feature>
<name>A0A316M1Y1_9CLOT</name>
<dbReference type="RefSeq" id="WP_099335594.1">
    <property type="nucleotide sequence ID" value="NZ_CABMJC010000001.1"/>
</dbReference>
<dbReference type="HAMAP" id="MF_00110">
    <property type="entry name" value="DHQ_synthase"/>
    <property type="match status" value="1"/>
</dbReference>
<dbReference type="GO" id="GO:0009423">
    <property type="term" value="P:chorismate biosynthetic process"/>
    <property type="evidence" value="ECO:0007669"/>
    <property type="project" value="UniProtKB-UniRule"/>
</dbReference>
<comment type="caution">
    <text evidence="20">The sequence shown here is derived from an EMBL/GenBank/DDBJ whole genome shotgun (WGS) entry which is preliminary data.</text>
</comment>
<evidence type="ECO:0000256" key="17">
    <source>
        <dbReference type="HAMAP-Rule" id="MF_00110"/>
    </source>
</evidence>
<dbReference type="Proteomes" id="UP000246114">
    <property type="component" value="Unassembled WGS sequence"/>
</dbReference>
<keyword evidence="14 17" id="KW-0057">Aromatic amino acid biosynthesis</keyword>
<dbReference type="InterPro" id="IPR030960">
    <property type="entry name" value="DHQS/DOIS_N"/>
</dbReference>
<dbReference type="Pfam" id="PF24621">
    <property type="entry name" value="DHQS_C"/>
    <property type="match status" value="1"/>
</dbReference>
<dbReference type="EC" id="4.2.3.4" evidence="6 17"/>
<dbReference type="Pfam" id="PF01761">
    <property type="entry name" value="DHQ_synthase"/>
    <property type="match status" value="1"/>
</dbReference>
<comment type="catalytic activity">
    <reaction evidence="1 17">
        <text>7-phospho-2-dehydro-3-deoxy-D-arabino-heptonate = 3-dehydroquinate + phosphate</text>
        <dbReference type="Rhea" id="RHEA:21968"/>
        <dbReference type="ChEBI" id="CHEBI:32364"/>
        <dbReference type="ChEBI" id="CHEBI:43474"/>
        <dbReference type="ChEBI" id="CHEBI:58394"/>
        <dbReference type="EC" id="4.2.3.4"/>
    </reaction>
</comment>
<dbReference type="PIRSF" id="PIRSF001455">
    <property type="entry name" value="DHQ_synth"/>
    <property type="match status" value="1"/>
</dbReference>
<dbReference type="Gene3D" id="3.40.50.1970">
    <property type="match status" value="1"/>
</dbReference>
<evidence type="ECO:0000256" key="11">
    <source>
        <dbReference type="ARBA" id="ARBA00022741"/>
    </source>
</evidence>
<keyword evidence="9 17" id="KW-0028">Amino-acid biosynthesis</keyword>
<evidence type="ECO:0000259" key="19">
    <source>
        <dbReference type="Pfam" id="PF24621"/>
    </source>
</evidence>
<evidence type="ECO:0000256" key="10">
    <source>
        <dbReference type="ARBA" id="ARBA00022723"/>
    </source>
</evidence>
<feature type="binding site" evidence="17">
    <location>
        <position position="185"/>
    </location>
    <ligand>
        <name>Zn(2+)</name>
        <dbReference type="ChEBI" id="CHEBI:29105"/>
    </ligand>
</feature>
<dbReference type="UniPathway" id="UPA00053">
    <property type="reaction ID" value="UER00085"/>
</dbReference>
<dbReference type="CDD" id="cd08195">
    <property type="entry name" value="DHQS"/>
    <property type="match status" value="1"/>
</dbReference>
<comment type="caution">
    <text evidence="17">Lacks conserved residue(s) required for the propagation of feature annotation.</text>
</comment>
<gene>
    <name evidence="17" type="primary">aroB</name>
    <name evidence="20" type="ORF">DBY38_10555</name>
</gene>
<proteinExistence type="inferred from homology"/>
<keyword evidence="13 17" id="KW-0520">NAD</keyword>
<dbReference type="GeneID" id="90545043"/>
<dbReference type="FunFam" id="3.40.50.1970:FF:000001">
    <property type="entry name" value="3-dehydroquinate synthase"/>
    <property type="match status" value="1"/>
</dbReference>
<organism evidence="20 21">
    <name type="scientific">Clostridium cadaveris</name>
    <dbReference type="NCBI Taxonomy" id="1529"/>
    <lineage>
        <taxon>Bacteria</taxon>
        <taxon>Bacillati</taxon>
        <taxon>Bacillota</taxon>
        <taxon>Clostridia</taxon>
        <taxon>Eubacteriales</taxon>
        <taxon>Clostridiaceae</taxon>
        <taxon>Clostridium</taxon>
    </lineage>
</organism>
<keyword evidence="11 17" id="KW-0547">Nucleotide-binding</keyword>
<evidence type="ECO:0000256" key="16">
    <source>
        <dbReference type="ARBA" id="ARBA00023285"/>
    </source>
</evidence>
<feature type="domain" description="3-dehydroquinate synthase N-terminal" evidence="18">
    <location>
        <begin position="68"/>
        <end position="177"/>
    </location>
</feature>
<dbReference type="GO" id="GO:0000166">
    <property type="term" value="F:nucleotide binding"/>
    <property type="evidence" value="ECO:0007669"/>
    <property type="project" value="UniProtKB-KW"/>
</dbReference>
<evidence type="ECO:0000256" key="14">
    <source>
        <dbReference type="ARBA" id="ARBA00023141"/>
    </source>
</evidence>
<evidence type="ECO:0000313" key="21">
    <source>
        <dbReference type="Proteomes" id="UP000246114"/>
    </source>
</evidence>
<evidence type="ECO:0000256" key="7">
    <source>
        <dbReference type="ARBA" id="ARBA00017684"/>
    </source>
</evidence>